<dbReference type="GO" id="GO:0032259">
    <property type="term" value="P:methylation"/>
    <property type="evidence" value="ECO:0007669"/>
    <property type="project" value="UniProtKB-KW"/>
</dbReference>
<keyword evidence="3" id="KW-0949">S-adenosyl-L-methionine</keyword>
<dbReference type="InterPro" id="IPR050362">
    <property type="entry name" value="Cation-dep_OMT"/>
</dbReference>
<dbReference type="InterPro" id="IPR002935">
    <property type="entry name" value="SAM_O-MeTrfase"/>
</dbReference>
<evidence type="ECO:0000256" key="3">
    <source>
        <dbReference type="ARBA" id="ARBA00022691"/>
    </source>
</evidence>
<evidence type="ECO:0000313" key="5">
    <source>
        <dbReference type="Proteomes" id="UP001596540"/>
    </source>
</evidence>
<dbReference type="EC" id="2.1.1.-" evidence="4"/>
<organism evidence="4 5">
    <name type="scientific">Marinactinospora rubrisoli</name>
    <dbReference type="NCBI Taxonomy" id="2715399"/>
    <lineage>
        <taxon>Bacteria</taxon>
        <taxon>Bacillati</taxon>
        <taxon>Actinomycetota</taxon>
        <taxon>Actinomycetes</taxon>
        <taxon>Streptosporangiales</taxon>
        <taxon>Nocardiopsidaceae</taxon>
        <taxon>Marinactinospora</taxon>
    </lineage>
</organism>
<dbReference type="EMBL" id="JBHTBH010000003">
    <property type="protein sequence ID" value="MFC7327653.1"/>
    <property type="molecule type" value="Genomic_DNA"/>
</dbReference>
<gene>
    <name evidence="4" type="ORF">ACFQRF_07840</name>
</gene>
<dbReference type="PROSITE" id="PS51682">
    <property type="entry name" value="SAM_OMT_I"/>
    <property type="match status" value="1"/>
</dbReference>
<evidence type="ECO:0000256" key="1">
    <source>
        <dbReference type="ARBA" id="ARBA00022603"/>
    </source>
</evidence>
<dbReference type="CDD" id="cd02440">
    <property type="entry name" value="AdoMet_MTases"/>
    <property type="match status" value="1"/>
</dbReference>
<dbReference type="Gene3D" id="3.40.50.150">
    <property type="entry name" value="Vaccinia Virus protein VP39"/>
    <property type="match status" value="1"/>
</dbReference>
<dbReference type="PANTHER" id="PTHR10509">
    <property type="entry name" value="O-METHYLTRANSFERASE-RELATED"/>
    <property type="match status" value="1"/>
</dbReference>
<dbReference type="GO" id="GO:0008168">
    <property type="term" value="F:methyltransferase activity"/>
    <property type="evidence" value="ECO:0007669"/>
    <property type="project" value="UniProtKB-KW"/>
</dbReference>
<name>A0ABW2KEC2_9ACTN</name>
<evidence type="ECO:0000313" key="4">
    <source>
        <dbReference type="EMBL" id="MFC7327653.1"/>
    </source>
</evidence>
<dbReference type="InterPro" id="IPR029063">
    <property type="entry name" value="SAM-dependent_MTases_sf"/>
</dbReference>
<dbReference type="SUPFAM" id="SSF53335">
    <property type="entry name" value="S-adenosyl-L-methionine-dependent methyltransferases"/>
    <property type="match status" value="1"/>
</dbReference>
<sequence length="226" mass="24025">MTVDRVRHTRGEAVIASRDDTVAHVEQYATEDDVLATARQVGQRADADPVGVASGAALRFLAAAIAARAVVEIGTGCGSSGIWLLRGMRPDGILTSVDVEPEFQEHARDAYVRAGFAANRARLIHGRALDVLPRLTDGAYDMVFVDAAKSEYPDYLLEALRLLRQGGIVVCNNALAGHPRSDGPLAISDPDSAGVREAGRLVREDERLIPLLVPVGAGLLAAIRAE</sequence>
<keyword evidence="1 4" id="KW-0489">Methyltransferase</keyword>
<accession>A0ABW2KEC2</accession>
<dbReference type="Proteomes" id="UP001596540">
    <property type="component" value="Unassembled WGS sequence"/>
</dbReference>
<reference evidence="5" key="1">
    <citation type="journal article" date="2019" name="Int. J. Syst. Evol. Microbiol.">
        <title>The Global Catalogue of Microorganisms (GCM) 10K type strain sequencing project: providing services to taxonomists for standard genome sequencing and annotation.</title>
        <authorList>
            <consortium name="The Broad Institute Genomics Platform"/>
            <consortium name="The Broad Institute Genome Sequencing Center for Infectious Disease"/>
            <person name="Wu L."/>
            <person name="Ma J."/>
        </authorList>
    </citation>
    <scope>NUCLEOTIDE SEQUENCE [LARGE SCALE GENOMIC DNA]</scope>
    <source>
        <strain evidence="5">CGMCC 4.7382</strain>
    </source>
</reference>
<dbReference type="PANTHER" id="PTHR10509:SF85">
    <property type="entry name" value="O-METHYLTRANSFERASE RV1220C-RELATED"/>
    <property type="match status" value="1"/>
</dbReference>
<comment type="caution">
    <text evidence="4">The sequence shown here is derived from an EMBL/GenBank/DDBJ whole genome shotgun (WGS) entry which is preliminary data.</text>
</comment>
<protein>
    <submittedName>
        <fullName evidence="4">O-methyltransferase</fullName>
        <ecNumber evidence="4">2.1.1.-</ecNumber>
    </submittedName>
</protein>
<dbReference type="RefSeq" id="WP_379870065.1">
    <property type="nucleotide sequence ID" value="NZ_JBHTBH010000003.1"/>
</dbReference>
<evidence type="ECO:0000256" key="2">
    <source>
        <dbReference type="ARBA" id="ARBA00022679"/>
    </source>
</evidence>
<keyword evidence="2 4" id="KW-0808">Transferase</keyword>
<proteinExistence type="predicted"/>
<keyword evidence="5" id="KW-1185">Reference proteome</keyword>
<dbReference type="Pfam" id="PF01596">
    <property type="entry name" value="Methyltransf_3"/>
    <property type="match status" value="1"/>
</dbReference>